<proteinExistence type="inferred from homology"/>
<organism evidence="8">
    <name type="scientific">freshwater metagenome</name>
    <dbReference type="NCBI Taxonomy" id="449393"/>
    <lineage>
        <taxon>unclassified sequences</taxon>
        <taxon>metagenomes</taxon>
        <taxon>ecological metagenomes</taxon>
    </lineage>
</organism>
<evidence type="ECO:0000256" key="6">
    <source>
        <dbReference type="ARBA" id="ARBA00023288"/>
    </source>
</evidence>
<evidence type="ECO:0000256" key="4">
    <source>
        <dbReference type="ARBA" id="ARBA00022729"/>
    </source>
</evidence>
<evidence type="ECO:0000256" key="3">
    <source>
        <dbReference type="ARBA" id="ARBA00022475"/>
    </source>
</evidence>
<keyword evidence="6" id="KW-0449">Lipoprotein</keyword>
<evidence type="ECO:0000256" key="1">
    <source>
        <dbReference type="ARBA" id="ARBA00004193"/>
    </source>
</evidence>
<comment type="subcellular location">
    <subcellularLocation>
        <location evidence="1">Cell membrane</location>
        <topology evidence="1">Lipid-anchor</topology>
    </subcellularLocation>
</comment>
<evidence type="ECO:0000259" key="7">
    <source>
        <dbReference type="Pfam" id="PF02608"/>
    </source>
</evidence>
<dbReference type="PROSITE" id="PS51257">
    <property type="entry name" value="PROKAR_LIPOPROTEIN"/>
    <property type="match status" value="1"/>
</dbReference>
<dbReference type="Pfam" id="PF02608">
    <property type="entry name" value="Bmp"/>
    <property type="match status" value="1"/>
</dbReference>
<dbReference type="PANTHER" id="PTHR34296:SF2">
    <property type="entry name" value="ABC TRANSPORTER GUANOSINE-BINDING PROTEIN NUPN"/>
    <property type="match status" value="1"/>
</dbReference>
<reference evidence="8" key="1">
    <citation type="submission" date="2020-05" db="EMBL/GenBank/DDBJ databases">
        <authorList>
            <person name="Chiriac C."/>
            <person name="Salcher M."/>
            <person name="Ghai R."/>
            <person name="Kavagutti S V."/>
        </authorList>
    </citation>
    <scope>NUCLEOTIDE SEQUENCE</scope>
</reference>
<evidence type="ECO:0000313" key="8">
    <source>
        <dbReference type="EMBL" id="CAB4556978.1"/>
    </source>
</evidence>
<feature type="domain" description="ABC transporter substrate-binding protein PnrA-like" evidence="7">
    <location>
        <begin position="46"/>
        <end position="352"/>
    </location>
</feature>
<dbReference type="SUPFAM" id="SSF53822">
    <property type="entry name" value="Periplasmic binding protein-like I"/>
    <property type="match status" value="1"/>
</dbReference>
<dbReference type="CDD" id="cd06354">
    <property type="entry name" value="PBP1_PrnA-like"/>
    <property type="match status" value="1"/>
</dbReference>
<dbReference type="InterPro" id="IPR003760">
    <property type="entry name" value="PnrA-like"/>
</dbReference>
<keyword evidence="5" id="KW-0472">Membrane</keyword>
<accession>A0A6J6D5L3</accession>
<keyword evidence="3" id="KW-1003">Cell membrane</keyword>
<comment type="similarity">
    <text evidence="2">Belongs to the BMP lipoprotein family.</text>
</comment>
<dbReference type="AlphaFoldDB" id="A0A6J6D5L3"/>
<dbReference type="GO" id="GO:0005886">
    <property type="term" value="C:plasma membrane"/>
    <property type="evidence" value="ECO:0007669"/>
    <property type="project" value="UniProtKB-SubCell"/>
</dbReference>
<sequence length="360" mass="37644">MKLISRSSAAKALSLAAVSALVLSGCAAAPEEDAGVEPGSVDFLACAVSDEGTWNDKSFNEAVLDGLTRAESELGVSIKEAESTSGDDYEPNLQIMVDSDCDITFGVGFLLVDPINKIAEANPDVNMAIVDGWSNGATNLKPIYYAMNQSSFLAGYLAAEYSTTKVIGTYGGAQIPTVTDFMTGYYYGAMQWAEDTGESIKVVGWDPATETGDFTGDFVPNSPTSKTIALSQLNADADVIFPVGGDQFSAVKEAIDEVNPDAVMVGVDKDIQLTNAAVDGYVLTSAEKRMANAVFDIISAMVKGEAFVGGDAGSYLGNLENGGTGISPLYGFDSEISQEVKDRLAELEAEIIAGTISPLG</sequence>
<protein>
    <submittedName>
        <fullName evidence="8">Unannotated protein</fullName>
    </submittedName>
</protein>
<evidence type="ECO:0000256" key="2">
    <source>
        <dbReference type="ARBA" id="ARBA00008610"/>
    </source>
</evidence>
<gene>
    <name evidence="8" type="ORF">UFOPK1537_00668</name>
</gene>
<keyword evidence="4" id="KW-0732">Signal</keyword>
<dbReference type="EMBL" id="CAEZSX010000103">
    <property type="protein sequence ID" value="CAB4556978.1"/>
    <property type="molecule type" value="Genomic_DNA"/>
</dbReference>
<evidence type="ECO:0000256" key="5">
    <source>
        <dbReference type="ARBA" id="ARBA00023136"/>
    </source>
</evidence>
<name>A0A6J6D5L3_9ZZZZ</name>
<dbReference type="PANTHER" id="PTHR34296">
    <property type="entry name" value="TRANSCRIPTIONAL ACTIVATOR PROTEIN MED"/>
    <property type="match status" value="1"/>
</dbReference>
<dbReference type="InterPro" id="IPR050957">
    <property type="entry name" value="BMP_lipoprotein"/>
</dbReference>
<dbReference type="InterPro" id="IPR028082">
    <property type="entry name" value="Peripla_BP_I"/>
</dbReference>
<dbReference type="Gene3D" id="3.40.50.2300">
    <property type="match status" value="2"/>
</dbReference>